<reference evidence="2" key="1">
    <citation type="journal article" date="2022" name="Int. J. Mol. Sci.">
        <title>Draft Genome of Tanacetum Coccineum: Genomic Comparison of Closely Related Tanacetum-Family Plants.</title>
        <authorList>
            <person name="Yamashiro T."/>
            <person name="Shiraishi A."/>
            <person name="Nakayama K."/>
            <person name="Satake H."/>
        </authorList>
    </citation>
    <scope>NUCLEOTIDE SEQUENCE</scope>
</reference>
<name>A0ABQ5ELD2_9ASTR</name>
<gene>
    <name evidence="2" type="ORF">Tco_0977819</name>
</gene>
<evidence type="ECO:0000313" key="2">
    <source>
        <dbReference type="EMBL" id="GJT51662.1"/>
    </source>
</evidence>
<comment type="caution">
    <text evidence="2">The sequence shown here is derived from an EMBL/GenBank/DDBJ whole genome shotgun (WGS) entry which is preliminary data.</text>
</comment>
<proteinExistence type="predicted"/>
<organism evidence="2 3">
    <name type="scientific">Tanacetum coccineum</name>
    <dbReference type="NCBI Taxonomy" id="301880"/>
    <lineage>
        <taxon>Eukaryota</taxon>
        <taxon>Viridiplantae</taxon>
        <taxon>Streptophyta</taxon>
        <taxon>Embryophyta</taxon>
        <taxon>Tracheophyta</taxon>
        <taxon>Spermatophyta</taxon>
        <taxon>Magnoliopsida</taxon>
        <taxon>eudicotyledons</taxon>
        <taxon>Gunneridae</taxon>
        <taxon>Pentapetalae</taxon>
        <taxon>asterids</taxon>
        <taxon>campanulids</taxon>
        <taxon>Asterales</taxon>
        <taxon>Asteraceae</taxon>
        <taxon>Asteroideae</taxon>
        <taxon>Anthemideae</taxon>
        <taxon>Anthemidinae</taxon>
        <taxon>Tanacetum</taxon>
    </lineage>
</organism>
<reference evidence="2" key="2">
    <citation type="submission" date="2022-01" db="EMBL/GenBank/DDBJ databases">
        <authorList>
            <person name="Yamashiro T."/>
            <person name="Shiraishi A."/>
            <person name="Satake H."/>
            <person name="Nakayama K."/>
        </authorList>
    </citation>
    <scope>NUCLEOTIDE SEQUENCE</scope>
</reference>
<dbReference type="Proteomes" id="UP001151760">
    <property type="component" value="Unassembled WGS sequence"/>
</dbReference>
<protein>
    <submittedName>
        <fullName evidence="2">Uncharacterized protein</fullName>
    </submittedName>
</protein>
<sequence length="502" mass="57632">MERFKNVIFKQREEINDKIAEMFGLLKELTTIQTPKKVLIREETRHPTAKNVNSISLIRMEEEKSIENNKATDKSMAEPSKYDEQEPPKEVDKTNEGGRRADDEPVKGAKENVTKNEEEEPAGVSSSHPVGYYLKHIINEKLIEGLVENQRFNDSLSATRAGKMKQKTYDLLPTKAMIKFDKGTITLKYGKSKISFHMIPEPYSRIEKGIKNDIQPIALTMTINRILQEVTNRIACRNSFQENECEIFTEAGDSVRIIPDDVRLYLMRRSLEVLREFPNDDSWMTILPVIASLRWILEEIHVTWAHLENKWTRLRLYTKSLEEIIIQTVETVSPSFETASELDQDGVRSITMAPEYGMVFPYGCKAEIWVTKGLMDIAKGNVLGTDIVRDQSGNTLRMLEEGGYLAKGTLGRVSSKTKVSGGYKRRSSHIVIAKLVVAASAYFIWQERNWRLFKKTKRTVNQVIECIKSAVRLKLLSCSFKRSSEGVRYDRMWDLPDTIFKC</sequence>
<feature type="region of interest" description="Disordered" evidence="1">
    <location>
        <begin position="63"/>
        <end position="127"/>
    </location>
</feature>
<accession>A0ABQ5ELD2</accession>
<dbReference type="EMBL" id="BQNB010016427">
    <property type="protein sequence ID" value="GJT51662.1"/>
    <property type="molecule type" value="Genomic_DNA"/>
</dbReference>
<feature type="compositionally biased region" description="Basic and acidic residues" evidence="1">
    <location>
        <begin position="63"/>
        <end position="116"/>
    </location>
</feature>
<keyword evidence="3" id="KW-1185">Reference proteome</keyword>
<evidence type="ECO:0000313" key="3">
    <source>
        <dbReference type="Proteomes" id="UP001151760"/>
    </source>
</evidence>
<evidence type="ECO:0000256" key="1">
    <source>
        <dbReference type="SAM" id="MobiDB-lite"/>
    </source>
</evidence>